<dbReference type="InterPro" id="IPR009922">
    <property type="entry name" value="DUF1457"/>
</dbReference>
<dbReference type="Proteomes" id="UP000231553">
    <property type="component" value="Unassembled WGS sequence"/>
</dbReference>
<comment type="caution">
    <text evidence="2">The sequence shown here is derived from an EMBL/GenBank/DDBJ whole genome shotgun (WGS) entry which is preliminary data.</text>
</comment>
<dbReference type="EMBL" id="PGTB01000107">
    <property type="protein sequence ID" value="PJE35217.1"/>
    <property type="molecule type" value="Genomic_DNA"/>
</dbReference>
<accession>A0A2M8IXG0</accession>
<proteinExistence type="predicted"/>
<evidence type="ECO:0000313" key="3">
    <source>
        <dbReference type="Proteomes" id="UP000231553"/>
    </source>
</evidence>
<protein>
    <submittedName>
        <fullName evidence="2">Diguanylate cyclase</fullName>
    </submittedName>
</protein>
<dbReference type="OrthoDB" id="8478628at2"/>
<reference evidence="2 3" key="1">
    <citation type="journal article" date="2018" name="Int. J. Syst. Evol. Microbiol.">
        <title>Pseudooceanicola lipolyticus sp. nov., a marine alphaproteobacterium, reclassification of Oceanicola flagellatus as Pseudooceanicola flagellatus comb. nov. and emended description of the genus Pseudooceanicola.</title>
        <authorList>
            <person name="Huang M.-M."/>
            <person name="Guo L.-L."/>
            <person name="Wu Y.-H."/>
            <person name="Lai Q.-L."/>
            <person name="Shao Z.-Z."/>
            <person name="Wang C.-S."/>
            <person name="Wu M."/>
            <person name="Xu X.-W."/>
        </authorList>
    </citation>
    <scope>NUCLEOTIDE SEQUENCE [LARGE SCALE GENOMIC DNA]</scope>
    <source>
        <strain evidence="2 3">157</strain>
    </source>
</reference>
<sequence>MRRFRSGKSLSPIHQAEAYWTALRQGSGIPERDQVDPRGLENLLPHTFVLERIAPSIARFRLAGQTLQRLAGTDLRGMPLSVLVTPKARHRIGKDLQSLFDTPAVAEFSLISEARPAHPTFEARMLLLPLKTELGEISRALGVLVADTPVRGHGAVRFEITGSWLRPVSGRRQSDQAAPAAIAKTTPGFAAPPAPPYRGAPHLRLVKTGD</sequence>
<dbReference type="Pfam" id="PF07310">
    <property type="entry name" value="PAS_5"/>
    <property type="match status" value="1"/>
</dbReference>
<evidence type="ECO:0000313" key="2">
    <source>
        <dbReference type="EMBL" id="PJE35217.1"/>
    </source>
</evidence>
<name>A0A2M8IXG0_9RHOB</name>
<evidence type="ECO:0000256" key="1">
    <source>
        <dbReference type="SAM" id="MobiDB-lite"/>
    </source>
</evidence>
<dbReference type="AlphaFoldDB" id="A0A2M8IXG0"/>
<feature type="region of interest" description="Disordered" evidence="1">
    <location>
        <begin position="186"/>
        <end position="210"/>
    </location>
</feature>
<organism evidence="2 3">
    <name type="scientific">Pseudooceanicola lipolyticus</name>
    <dbReference type="NCBI Taxonomy" id="2029104"/>
    <lineage>
        <taxon>Bacteria</taxon>
        <taxon>Pseudomonadati</taxon>
        <taxon>Pseudomonadota</taxon>
        <taxon>Alphaproteobacteria</taxon>
        <taxon>Rhodobacterales</taxon>
        <taxon>Paracoccaceae</taxon>
        <taxon>Pseudooceanicola</taxon>
    </lineage>
</organism>
<keyword evidence="3" id="KW-1185">Reference proteome</keyword>
<gene>
    <name evidence="2" type="ORF">CVM52_18310</name>
</gene>